<evidence type="ECO:0000313" key="3">
    <source>
        <dbReference type="Proteomes" id="UP001596545"/>
    </source>
</evidence>
<keyword evidence="1" id="KW-0812">Transmembrane</keyword>
<name>A0ABD6ANB0_9EURY</name>
<protein>
    <submittedName>
        <fullName evidence="2">Uncharacterized protein</fullName>
    </submittedName>
</protein>
<gene>
    <name evidence="2" type="ORF">ACFQMF_11125</name>
</gene>
<evidence type="ECO:0000256" key="1">
    <source>
        <dbReference type="SAM" id="Phobius"/>
    </source>
</evidence>
<dbReference type="Proteomes" id="UP001596545">
    <property type="component" value="Unassembled WGS sequence"/>
</dbReference>
<dbReference type="AlphaFoldDB" id="A0ABD6ANB0"/>
<comment type="caution">
    <text evidence="2">The sequence shown here is derived from an EMBL/GenBank/DDBJ whole genome shotgun (WGS) entry which is preliminary data.</text>
</comment>
<accession>A0ABD6ANB0</accession>
<keyword evidence="1" id="KW-1133">Transmembrane helix</keyword>
<organism evidence="2 3">
    <name type="scientific">Halorubrum rutilum</name>
    <dbReference type="NCBI Taxonomy" id="1364933"/>
    <lineage>
        <taxon>Archaea</taxon>
        <taxon>Methanobacteriati</taxon>
        <taxon>Methanobacteriota</taxon>
        <taxon>Stenosarchaea group</taxon>
        <taxon>Halobacteria</taxon>
        <taxon>Halobacteriales</taxon>
        <taxon>Haloferacaceae</taxon>
        <taxon>Halorubrum</taxon>
    </lineage>
</organism>
<proteinExistence type="predicted"/>
<reference evidence="2 3" key="1">
    <citation type="journal article" date="2019" name="Int. J. Syst. Evol. Microbiol.">
        <title>The Global Catalogue of Microorganisms (GCM) 10K type strain sequencing project: providing services to taxonomists for standard genome sequencing and annotation.</title>
        <authorList>
            <consortium name="The Broad Institute Genomics Platform"/>
            <consortium name="The Broad Institute Genome Sequencing Center for Infectious Disease"/>
            <person name="Wu L."/>
            <person name="Ma J."/>
        </authorList>
    </citation>
    <scope>NUCLEOTIDE SEQUENCE [LARGE SCALE GENOMIC DNA]</scope>
    <source>
        <strain evidence="2 3">CGMCC 1.12554</strain>
    </source>
</reference>
<keyword evidence="3" id="KW-1185">Reference proteome</keyword>
<feature type="transmembrane region" description="Helical" evidence="1">
    <location>
        <begin position="50"/>
        <end position="69"/>
    </location>
</feature>
<dbReference type="EMBL" id="JBHTBL010000010">
    <property type="protein sequence ID" value="MFC7325128.1"/>
    <property type="molecule type" value="Genomic_DNA"/>
</dbReference>
<sequence length="108" mass="11423">MRVEVHVHNRHGDRVDPVPFLVTVGIAFTFALSYGPIYGLSYGLTLPTSLALSTLAFAVATAVAYQQLVRCAPPLDAGPLPPGPRVERLLYAGMGLGVLIVALTVPLL</sequence>
<feature type="transmembrane region" description="Helical" evidence="1">
    <location>
        <begin position="20"/>
        <end position="38"/>
    </location>
</feature>
<evidence type="ECO:0000313" key="2">
    <source>
        <dbReference type="EMBL" id="MFC7325128.1"/>
    </source>
</evidence>
<feature type="transmembrane region" description="Helical" evidence="1">
    <location>
        <begin position="89"/>
        <end position="107"/>
    </location>
</feature>
<keyword evidence="1" id="KW-0472">Membrane</keyword>
<dbReference type="RefSeq" id="WP_256410162.1">
    <property type="nucleotide sequence ID" value="NZ_JANHDN010000012.1"/>
</dbReference>